<accession>A0ABN0T3Z4</accession>
<reference evidence="1 2" key="1">
    <citation type="journal article" date="2019" name="Int. J. Syst. Evol. Microbiol.">
        <title>The Global Catalogue of Microorganisms (GCM) 10K type strain sequencing project: providing services to taxonomists for standard genome sequencing and annotation.</title>
        <authorList>
            <consortium name="The Broad Institute Genomics Platform"/>
            <consortium name="The Broad Institute Genome Sequencing Center for Infectious Disease"/>
            <person name="Wu L."/>
            <person name="Ma J."/>
        </authorList>
    </citation>
    <scope>NUCLEOTIDE SEQUENCE [LARGE SCALE GENOMIC DNA]</scope>
    <source>
        <strain evidence="1 2">JCM 3380</strain>
    </source>
</reference>
<dbReference type="Proteomes" id="UP001500416">
    <property type="component" value="Unassembled WGS sequence"/>
</dbReference>
<dbReference type="InterPro" id="IPR032349">
    <property type="entry name" value="DUF4865"/>
</dbReference>
<evidence type="ECO:0000313" key="2">
    <source>
        <dbReference type="Proteomes" id="UP001500416"/>
    </source>
</evidence>
<proteinExistence type="predicted"/>
<sequence>MHAMHYEITLPADYDMSVIHRRVATKGSALDAWPGLACKAYLVRERGVDGSPVNQYAPFYLWRTVEGMNTFLWGPGFAGLSRDFGRPVVQQWTGLAFEAFDLGAVPRSATKRSWHVPADADPVAAVEEAVDGLKRLEGGAHSTALVVDTRGWELVQFTLWVDEVPAGVEGLRYRVHHLSRPELGELPTGRLW</sequence>
<comment type="caution">
    <text evidence="1">The sequence shown here is derived from an EMBL/GenBank/DDBJ whole genome shotgun (WGS) entry which is preliminary data.</text>
</comment>
<keyword evidence="2" id="KW-1185">Reference proteome</keyword>
<name>A0ABN0T3Z4_9PSEU</name>
<gene>
    <name evidence="1" type="ORF">GCM10010492_07080</name>
</gene>
<protein>
    <submittedName>
        <fullName evidence="1">DUF4865 family protein</fullName>
    </submittedName>
</protein>
<evidence type="ECO:0000313" key="1">
    <source>
        <dbReference type="EMBL" id="GAA0211814.1"/>
    </source>
</evidence>
<dbReference type="EMBL" id="BAAABU010000001">
    <property type="protein sequence ID" value="GAA0211814.1"/>
    <property type="molecule type" value="Genomic_DNA"/>
</dbReference>
<dbReference type="RefSeq" id="WP_343932112.1">
    <property type="nucleotide sequence ID" value="NZ_BAAABU010000001.1"/>
</dbReference>
<organism evidence="1 2">
    <name type="scientific">Saccharothrix mutabilis subsp. mutabilis</name>
    <dbReference type="NCBI Taxonomy" id="66855"/>
    <lineage>
        <taxon>Bacteria</taxon>
        <taxon>Bacillati</taxon>
        <taxon>Actinomycetota</taxon>
        <taxon>Actinomycetes</taxon>
        <taxon>Pseudonocardiales</taxon>
        <taxon>Pseudonocardiaceae</taxon>
        <taxon>Saccharothrix</taxon>
    </lineage>
</organism>
<dbReference type="Pfam" id="PF16157">
    <property type="entry name" value="DUF4865"/>
    <property type="match status" value="1"/>
</dbReference>